<dbReference type="Gene3D" id="1.25.40.10">
    <property type="entry name" value="Tetratricopeptide repeat domain"/>
    <property type="match status" value="1"/>
</dbReference>
<dbReference type="AlphaFoldDB" id="A0A816E239"/>
<keyword evidence="2" id="KW-1185">Reference proteome</keyword>
<protein>
    <recommendedName>
        <fullName evidence="3">Tetratricopeptide repeat protein</fullName>
    </recommendedName>
</protein>
<dbReference type="Pfam" id="PF13424">
    <property type="entry name" value="TPR_12"/>
    <property type="match status" value="1"/>
</dbReference>
<name>A0A816E239_9BILA</name>
<organism evidence="1 2">
    <name type="scientific">Rotaria sordida</name>
    <dbReference type="NCBI Taxonomy" id="392033"/>
    <lineage>
        <taxon>Eukaryota</taxon>
        <taxon>Metazoa</taxon>
        <taxon>Spiralia</taxon>
        <taxon>Gnathifera</taxon>
        <taxon>Rotifera</taxon>
        <taxon>Eurotatoria</taxon>
        <taxon>Bdelloidea</taxon>
        <taxon>Philodinida</taxon>
        <taxon>Philodinidae</taxon>
        <taxon>Rotaria</taxon>
    </lineage>
</organism>
<proteinExistence type="predicted"/>
<dbReference type="EMBL" id="CAJNOL010009214">
    <property type="protein sequence ID" value="CAF1641865.1"/>
    <property type="molecule type" value="Genomic_DNA"/>
</dbReference>
<evidence type="ECO:0008006" key="3">
    <source>
        <dbReference type="Google" id="ProtNLM"/>
    </source>
</evidence>
<evidence type="ECO:0000313" key="2">
    <source>
        <dbReference type="Proteomes" id="UP000663870"/>
    </source>
</evidence>
<dbReference type="SUPFAM" id="SSF48452">
    <property type="entry name" value="TPR-like"/>
    <property type="match status" value="1"/>
</dbReference>
<reference evidence="1" key="1">
    <citation type="submission" date="2021-02" db="EMBL/GenBank/DDBJ databases">
        <authorList>
            <person name="Nowell W R."/>
        </authorList>
    </citation>
    <scope>NUCLEOTIDE SEQUENCE</scope>
</reference>
<sequence length="147" mass="17304">MLFFLKISSENNSFSNIRKFQLDHLSNLLIKISRQIFNMILYLQSISIDKVNEFDKFAYIFDKFLVVLPNKQPLIDSRLSSLYFDDIYPALGDYNTALEYYQKTQKLQEKSLRPSHPSLAATYNNIADIQRKLGYDKVELTLYKKIT</sequence>
<accession>A0A816E239</accession>
<dbReference type="Proteomes" id="UP000663870">
    <property type="component" value="Unassembled WGS sequence"/>
</dbReference>
<dbReference type="InterPro" id="IPR011990">
    <property type="entry name" value="TPR-like_helical_dom_sf"/>
</dbReference>
<comment type="caution">
    <text evidence="1">The sequence shown here is derived from an EMBL/GenBank/DDBJ whole genome shotgun (WGS) entry which is preliminary data.</text>
</comment>
<evidence type="ECO:0000313" key="1">
    <source>
        <dbReference type="EMBL" id="CAF1641865.1"/>
    </source>
</evidence>
<gene>
    <name evidence="1" type="ORF">JXQ802_LOCUS53316</name>
</gene>